<gene>
    <name evidence="8" type="ORF">BN53_04180</name>
</gene>
<protein>
    <submittedName>
        <fullName evidence="8">SLT domain protein</fullName>
    </submittedName>
</protein>
<dbReference type="SUPFAM" id="SSF54001">
    <property type="entry name" value="Cysteine proteinases"/>
    <property type="match status" value="1"/>
</dbReference>
<feature type="region of interest" description="Disordered" evidence="6">
    <location>
        <begin position="1063"/>
        <end position="1091"/>
    </location>
</feature>
<keyword evidence="2" id="KW-0645">Protease</keyword>
<dbReference type="InterPro" id="IPR038765">
    <property type="entry name" value="Papain-like_cys_pep_sf"/>
</dbReference>
<proteinExistence type="inferred from homology"/>
<feature type="compositionally biased region" description="Basic and acidic residues" evidence="6">
    <location>
        <begin position="1072"/>
        <end position="1091"/>
    </location>
</feature>
<keyword evidence="3" id="KW-0378">Hydrolase</keyword>
<evidence type="ECO:0000256" key="2">
    <source>
        <dbReference type="ARBA" id="ARBA00022670"/>
    </source>
</evidence>
<dbReference type="RefSeq" id="WP_009559835.1">
    <property type="nucleotide sequence ID" value="NZ_AYZN01000017.1"/>
</dbReference>
<dbReference type="CDD" id="cd13402">
    <property type="entry name" value="LT_TF-like"/>
    <property type="match status" value="1"/>
</dbReference>
<dbReference type="Pfam" id="PF00877">
    <property type="entry name" value="NLPC_P60"/>
    <property type="match status" value="1"/>
</dbReference>
<keyword evidence="4" id="KW-0788">Thiol protease</keyword>
<dbReference type="GO" id="GO:0006508">
    <property type="term" value="P:proteolysis"/>
    <property type="evidence" value="ECO:0007669"/>
    <property type="project" value="UniProtKB-KW"/>
</dbReference>
<dbReference type="Proteomes" id="UP000009311">
    <property type="component" value="Unassembled WGS sequence"/>
</dbReference>
<dbReference type="Gene3D" id="3.90.1720.10">
    <property type="entry name" value="endopeptidase domain like (from Nostoc punctiforme)"/>
    <property type="match status" value="1"/>
</dbReference>
<dbReference type="EMBL" id="CAKD01000021">
    <property type="protein sequence ID" value="CCI85285.1"/>
    <property type="molecule type" value="Genomic_DNA"/>
</dbReference>
<evidence type="ECO:0000256" key="5">
    <source>
        <dbReference type="SAM" id="Coils"/>
    </source>
</evidence>
<evidence type="ECO:0000256" key="3">
    <source>
        <dbReference type="ARBA" id="ARBA00022801"/>
    </source>
</evidence>
<dbReference type="STRING" id="1423790.BN53_04180"/>
<dbReference type="eggNOG" id="COG5412">
    <property type="taxonomic scope" value="Bacteria"/>
</dbReference>
<dbReference type="Pfam" id="PF20155">
    <property type="entry name" value="TMP_3"/>
    <property type="match status" value="1"/>
</dbReference>
<dbReference type="NCBIfam" id="TIGR02675">
    <property type="entry name" value="tape_meas_nterm"/>
    <property type="match status" value="1"/>
</dbReference>
<evidence type="ECO:0000259" key="7">
    <source>
        <dbReference type="PROSITE" id="PS51935"/>
    </source>
</evidence>
<dbReference type="PATRIC" id="fig|1423790.3.peg.854"/>
<feature type="compositionally biased region" description="Low complexity" evidence="6">
    <location>
        <begin position="1211"/>
        <end position="1234"/>
    </location>
</feature>
<dbReference type="InterPro" id="IPR051794">
    <property type="entry name" value="PG_Endopeptidase_C40"/>
</dbReference>
<dbReference type="PANTHER" id="PTHR47359">
    <property type="entry name" value="PEPTIDOGLYCAN DL-ENDOPEPTIDASE CWLO"/>
    <property type="match status" value="1"/>
</dbReference>
<dbReference type="OrthoDB" id="2137849at2"/>
<feature type="coiled-coil region" evidence="5">
    <location>
        <begin position="44"/>
        <end position="90"/>
    </location>
</feature>
<keyword evidence="5" id="KW-0175">Coiled coil</keyword>
<evidence type="ECO:0000256" key="4">
    <source>
        <dbReference type="ARBA" id="ARBA00022807"/>
    </source>
</evidence>
<dbReference type="GO" id="GO:0008234">
    <property type="term" value="F:cysteine-type peptidase activity"/>
    <property type="evidence" value="ECO:0007669"/>
    <property type="project" value="UniProtKB-KW"/>
</dbReference>
<reference evidence="8 9" key="1">
    <citation type="submission" date="2012-06" db="EMBL/GenBank/DDBJ databases">
        <title>Draft Genome Sequence of Lactobacillus pasteurii CRBIP 24.76T.</title>
        <authorList>
            <person name="Cousin S."/>
            <person name="Bouchier C."/>
            <person name="Loux V."/>
            <person name="Ma L."/>
            <person name="Creno S."/>
            <person name="Bizet C."/>
            <person name="Clermont D."/>
        </authorList>
    </citation>
    <scope>NUCLEOTIDE SEQUENCE [LARGE SCALE GENOMIC DNA]</scope>
    <source>
        <strain evidence="9">CRBIP 24.76T</strain>
    </source>
</reference>
<keyword evidence="9" id="KW-1185">Reference proteome</keyword>
<dbReference type="PROSITE" id="PS51935">
    <property type="entry name" value="NLPC_P60"/>
    <property type="match status" value="1"/>
</dbReference>
<dbReference type="InterPro" id="IPR000064">
    <property type="entry name" value="NLP_P60_dom"/>
</dbReference>
<evidence type="ECO:0000256" key="1">
    <source>
        <dbReference type="ARBA" id="ARBA00007074"/>
    </source>
</evidence>
<dbReference type="PANTHER" id="PTHR47359:SF3">
    <property type="entry name" value="NLP_P60 DOMAIN-CONTAINING PROTEIN-RELATED"/>
    <property type="match status" value="1"/>
</dbReference>
<name>I7JY70_9LACO</name>
<dbReference type="eggNOG" id="COG0791">
    <property type="taxonomic scope" value="Bacteria"/>
</dbReference>
<comment type="caution">
    <text evidence="8">The sequence shown here is derived from an EMBL/GenBank/DDBJ whole genome shotgun (WGS) entry which is preliminary data.</text>
</comment>
<dbReference type="eggNOG" id="COG3953">
    <property type="taxonomic scope" value="Bacteria"/>
</dbReference>
<feature type="compositionally biased region" description="Basic residues" evidence="6">
    <location>
        <begin position="1201"/>
        <end position="1210"/>
    </location>
</feature>
<evidence type="ECO:0000313" key="9">
    <source>
        <dbReference type="Proteomes" id="UP000009311"/>
    </source>
</evidence>
<organism evidence="8 9">
    <name type="scientific">Lactobacillus pasteurii DSM 23907 = CRBIP 24.76</name>
    <dbReference type="NCBI Taxonomy" id="1423790"/>
    <lineage>
        <taxon>Bacteria</taxon>
        <taxon>Bacillati</taxon>
        <taxon>Bacillota</taxon>
        <taxon>Bacilli</taxon>
        <taxon>Lactobacillales</taxon>
        <taxon>Lactobacillaceae</taxon>
        <taxon>Lactobacillus</taxon>
    </lineage>
</organism>
<feature type="domain" description="NlpC/P60" evidence="7">
    <location>
        <begin position="1621"/>
        <end position="1744"/>
    </location>
</feature>
<accession>I7JY70</accession>
<comment type="similarity">
    <text evidence="1">Belongs to the peptidase C40 family.</text>
</comment>
<dbReference type="InterPro" id="IPR013491">
    <property type="entry name" value="Tape_meas_N"/>
</dbReference>
<feature type="region of interest" description="Disordered" evidence="6">
    <location>
        <begin position="1198"/>
        <end position="1234"/>
    </location>
</feature>
<sequence>MADGVITIDVDFPLNKLKTDIAAVNDYLAKLGKNTGENMDDSFKNNADKVVDKAKKTSKEVKNELDKPVKTKFEADNSDLKRKADEARRTTERVPKNHRTKFTGEDHTGGIFSAIHSHFTKVREDGEKTHSLFRSIFSANIISNAAIGAFGMVKNAIGGMLASAKQYAVAQQTMNATWLTLTGNASKGKAMVNQINDLAAAAQNSTEMVDQLSQQFYAINNNAKQTGQLTKAVLTLQDAFGKSDAAVQNFGMQFSQMMANGKVSAMDMLSIVNTFPKLKPMLVEYEKRIHHLNKFTSADLSEMMRKGKVSSQDMINVLLEAGEKYKSATGNFTNTIPGMQRVFSAQSQRLLQAIEGPITKAKNPFYGALSKWVSSSKTIKEFDKLGKTFSTGMNEVISALFGGKTVNVAKVMDNALNGITNSLSKIFSWIAKNGKDIKQISGDLVSIAVQIGKNVWKDFSSILISIGRAFGLVGKNSDKGSSGLHAIAEMLDAISKNKLAIQLISKSIIAIATIKGLDRVGGTLFGIGSNLLNLSRGLRGIKEVEGISETGAKFLKAGNGIRKFGSILKTTFKTSLKLGKAAFKGIAFASKEMGRAFTQQIKLMGKAVKSLGSGLLKAAKAVGKEAMSAGRFIGSQITAGYKKSLKIGKGLFGKGSGAGVLGGSLQSMRSAGGFSGLTTAGKITTGLAGVGVAATAGIDIYKAIKSKNKKEKYEGIGKGIGVGIGGGIGLWFGGPLGAAIGAKIGETVGKWGGKAVLNFQKGWKSKKPPKNFWSIENLGYSTHTAFNSFKKGVNNIIKWFKKNWKEIGLYFINPIAGAINSLYKHNAKFRSWVNGLVKTFKKLWSPIGKWFGNVGKTAVKLFKSAYNGIAKWFGNIVGGVKKIWNPISRFFGNVGKNSVSAFKKGWDGITHWFSNLVDGIKRTWDNFWGKVSDTINDISHGKFKIGPFHFAEGTDWRKRYGTLAILNDGTDSPQTNNRESIIHNDGTVELLPNVPNLRRILLPGEEVINARDTAKLFGDVKHYAKGTTTVTVNTDKIDPAMLTISRSLAKSIKISQDSYNLAKKEAKRKQDRQKEVENKERKEAKNKPYKVEGTKTKGSVLVDKGLLYGSRKETGVATYVNEKLFKRLMSYTKAKPIKVNPNSRIRYTPIETRNVGKNTVQVDAKWLTGAKKATGHYVTLDKDAYAKLLQFTKKEREYKLPKHSSTRRRSNLTSSRSSSRSSSGSSGSSYSGGSVSSSVHASVSGLSSVNTLSKALKSIKNKKINVTAKIKGSKSVKSFESKINKLAKKKHTISISTKGTKSITSTTKKIKSLSSSIKSANNAAKKYKFGNRIADQAEQAVKGLKGKGNFAKQFKKQSSDFKDTLSGLVKATKSDFKKMYDALAKTTSKGSDKISSKNKSFGRAFKSDWKNLEKNVDAEFSHFWSVMQKTARTGLSKVIGVLNSAIRSINKVVAEFGGNKQAIKPVKFASGTGAFAGNVRRPITRPTYAMVNDGNDSPQTGNREALYRPSTGELGVFTGRNVPVMLMPGDEILNATETRELGLVHYASGTGYLKKLYKEAQGYYNHPSKSLKKMLNFKKSKGTTAIDQLVNGVFDKATMQVKDWWQQLWDMVEDKIDDGGGADATGLLKAVEKYGEGHPYVWGATGPDAFDCSGLVQYALGKLGIKYAHYSGSQYAESQKISRSQAKPGDLVFWGSGGSEHVGVYAGGNNYFSAESPSTGIRMNSLDSVTHRPGPLFARVPGLKHKTDDEPSVKAKSKLQKSIKQTVGKGFWKTIDKIADEFGFGNMGGHAATMGMIEAAAKKMHVDLPTGFAKKLMQVIMSESGNRSIMQQIHDVNSGGNEARGVLQFTPQTFKAFAMPGHTNIWNPYDQLLAFFNNSDWRNSIGWTTIWNHQKMDWLHSGPQGHRRFARGGIVTSPETIEVAEAGHPESIVPWDPAQRGRAYAIMQATLDRFKMQDGNAQKFQDQQTGYIDMSRINAEISVLSDKFDQVLMALGLITSQPTTIQVDNYLDKRVLGQALYQTVNKLTQKNVRLEAHRISGFN</sequence>
<dbReference type="eggNOG" id="COG3941">
    <property type="taxonomic scope" value="Bacteria"/>
</dbReference>
<evidence type="ECO:0000313" key="8">
    <source>
        <dbReference type="EMBL" id="CCI85285.1"/>
    </source>
</evidence>
<evidence type="ECO:0000256" key="6">
    <source>
        <dbReference type="SAM" id="MobiDB-lite"/>
    </source>
</evidence>